<feature type="compositionally biased region" description="Basic and acidic residues" evidence="1">
    <location>
        <begin position="1"/>
        <end position="13"/>
    </location>
</feature>
<dbReference type="AlphaFoldDB" id="A0AAV2F1D3"/>
<accession>A0AAV2F1D3</accession>
<name>A0AAV2F1D3_9ROSI</name>
<dbReference type="Proteomes" id="UP001497516">
    <property type="component" value="Chromosome 6"/>
</dbReference>
<keyword evidence="3" id="KW-1185">Reference proteome</keyword>
<gene>
    <name evidence="2" type="ORF">LTRI10_LOCUS32436</name>
</gene>
<evidence type="ECO:0000256" key="1">
    <source>
        <dbReference type="SAM" id="MobiDB-lite"/>
    </source>
</evidence>
<reference evidence="2 3" key="1">
    <citation type="submission" date="2024-04" db="EMBL/GenBank/DDBJ databases">
        <authorList>
            <person name="Fracassetti M."/>
        </authorList>
    </citation>
    <scope>NUCLEOTIDE SEQUENCE [LARGE SCALE GENOMIC DNA]</scope>
</reference>
<proteinExistence type="predicted"/>
<sequence>MAPDKGTKAEDTKSTSGMASGMGTKSARQSWPRVRVPSPGKGFKAEGTKSARLWPQVTDKRAEGIKSAKQSCGPR</sequence>
<evidence type="ECO:0000313" key="2">
    <source>
        <dbReference type="EMBL" id="CAL1391742.1"/>
    </source>
</evidence>
<feature type="region of interest" description="Disordered" evidence="1">
    <location>
        <begin position="1"/>
        <end position="75"/>
    </location>
</feature>
<organism evidence="2 3">
    <name type="scientific">Linum trigynum</name>
    <dbReference type="NCBI Taxonomy" id="586398"/>
    <lineage>
        <taxon>Eukaryota</taxon>
        <taxon>Viridiplantae</taxon>
        <taxon>Streptophyta</taxon>
        <taxon>Embryophyta</taxon>
        <taxon>Tracheophyta</taxon>
        <taxon>Spermatophyta</taxon>
        <taxon>Magnoliopsida</taxon>
        <taxon>eudicotyledons</taxon>
        <taxon>Gunneridae</taxon>
        <taxon>Pentapetalae</taxon>
        <taxon>rosids</taxon>
        <taxon>fabids</taxon>
        <taxon>Malpighiales</taxon>
        <taxon>Linaceae</taxon>
        <taxon>Linum</taxon>
    </lineage>
</organism>
<dbReference type="EMBL" id="OZ034819">
    <property type="protein sequence ID" value="CAL1391742.1"/>
    <property type="molecule type" value="Genomic_DNA"/>
</dbReference>
<evidence type="ECO:0000313" key="3">
    <source>
        <dbReference type="Proteomes" id="UP001497516"/>
    </source>
</evidence>
<protein>
    <submittedName>
        <fullName evidence="2">Uncharacterized protein</fullName>
    </submittedName>
</protein>